<proteinExistence type="predicted"/>
<evidence type="ECO:0000259" key="2">
    <source>
        <dbReference type="Pfam" id="PF13568"/>
    </source>
</evidence>
<evidence type="ECO:0000256" key="1">
    <source>
        <dbReference type="SAM" id="Phobius"/>
    </source>
</evidence>
<dbReference type="Pfam" id="PF13568">
    <property type="entry name" value="OMP_b-brl_2"/>
    <property type="match status" value="1"/>
</dbReference>
<dbReference type="EMBL" id="AP023322">
    <property type="protein sequence ID" value="BCI64849.1"/>
    <property type="molecule type" value="Genomic_DNA"/>
</dbReference>
<organism evidence="3 4">
    <name type="scientific">Coprobacter secundus subsp. similis</name>
    <dbReference type="NCBI Taxonomy" id="2751153"/>
    <lineage>
        <taxon>Bacteria</taxon>
        <taxon>Pseudomonadati</taxon>
        <taxon>Bacteroidota</taxon>
        <taxon>Bacteroidia</taxon>
        <taxon>Bacteroidales</taxon>
        <taxon>Barnesiellaceae</taxon>
        <taxon>Coprobacter</taxon>
    </lineage>
</organism>
<dbReference type="RefSeq" id="WP_200755205.1">
    <property type="nucleotide sequence ID" value="NZ_AP023322.1"/>
</dbReference>
<dbReference type="Gene3D" id="2.40.160.20">
    <property type="match status" value="1"/>
</dbReference>
<dbReference type="AlphaFoldDB" id="A0A7G1HYR5"/>
<dbReference type="Proteomes" id="UP000594042">
    <property type="component" value="Chromosome"/>
</dbReference>
<feature type="domain" description="Outer membrane protein beta-barrel" evidence="2">
    <location>
        <begin position="255"/>
        <end position="379"/>
    </location>
</feature>
<dbReference type="InterPro" id="IPR011250">
    <property type="entry name" value="OMP/PagP_B-barrel"/>
</dbReference>
<evidence type="ECO:0000313" key="3">
    <source>
        <dbReference type="EMBL" id="BCI64849.1"/>
    </source>
</evidence>
<keyword evidence="1" id="KW-1133">Transmembrane helix</keyword>
<dbReference type="KEGG" id="copr:Cop2CBH44_32020"/>
<keyword evidence="1" id="KW-0812">Transmembrane</keyword>
<name>A0A7G1HYR5_9BACT</name>
<accession>A0A7G1HYR5</accession>
<sequence>MDDKRFEHIIQSKLKDYEADVPQDLWSKIENELPRKKTVWMKPVYRYAAACAALLIGGFTAFMFLYRPESGNHLAVNNEPISITLPEKQEIPTPHQNIDKSSEEILWVDDTRSPISLKKQKTKNADKHHIDVQVRTTPEQEIKVEAEPHTIASPVENKENRPLLAETSVTNRPQSISQEEYERKLKEFESAGQQLQESDYEQILNSKHDEHGFSIGLMASNSLPGNKNMENRPLTRSAMEIDDELNLYSAEEPLKFMHKVPISFGITVEKKLPRNWGLESGIVYTLLRSDYKTASNNRKGKQELHYVGIPLNAIYRFAHIQNASFYAAIGAKADFNVSGRRTENTQNDNKDAKLSEDIRDHRVQWSFHAKAGAAYAFHKMAELYIEPGVSYYVDNSNIPNLWHDRPVNFTVQLGLRTNF</sequence>
<evidence type="ECO:0000313" key="4">
    <source>
        <dbReference type="Proteomes" id="UP000594042"/>
    </source>
</evidence>
<feature type="transmembrane region" description="Helical" evidence="1">
    <location>
        <begin position="44"/>
        <end position="66"/>
    </location>
</feature>
<reference evidence="4" key="1">
    <citation type="submission" date="2020-07" db="EMBL/GenBank/DDBJ databases">
        <title>Complete genome sequencing of Coprobacter sp. strain 2CBH44.</title>
        <authorList>
            <person name="Sakamoto M."/>
            <person name="Murakami T."/>
            <person name="Mori H."/>
        </authorList>
    </citation>
    <scope>NUCLEOTIDE SEQUENCE [LARGE SCALE GENOMIC DNA]</scope>
    <source>
        <strain evidence="4">2CBH44</strain>
    </source>
</reference>
<dbReference type="SUPFAM" id="SSF56925">
    <property type="entry name" value="OMPA-like"/>
    <property type="match status" value="1"/>
</dbReference>
<keyword evidence="1" id="KW-0472">Membrane</keyword>
<dbReference type="InterPro" id="IPR025665">
    <property type="entry name" value="Beta-barrel_OMP_2"/>
</dbReference>
<gene>
    <name evidence="3" type="ORF">Cop2CBH44_32020</name>
</gene>
<keyword evidence="4" id="KW-1185">Reference proteome</keyword>
<protein>
    <recommendedName>
        <fullName evidence="2">Outer membrane protein beta-barrel domain-containing protein</fullName>
    </recommendedName>
</protein>